<dbReference type="GO" id="GO:0004252">
    <property type="term" value="F:serine-type endopeptidase activity"/>
    <property type="evidence" value="ECO:0007669"/>
    <property type="project" value="InterPro"/>
</dbReference>
<evidence type="ECO:0000259" key="7">
    <source>
        <dbReference type="Pfam" id="PF00326"/>
    </source>
</evidence>
<evidence type="ECO:0000256" key="2">
    <source>
        <dbReference type="ARBA" id="ARBA00022670"/>
    </source>
</evidence>
<evidence type="ECO:0000259" key="8">
    <source>
        <dbReference type="Pfam" id="PF02897"/>
    </source>
</evidence>
<name>A0A286G020_9BACT</name>
<gene>
    <name evidence="9" type="ORF">SAMN06269250_2862</name>
</gene>
<dbReference type="InterPro" id="IPR029058">
    <property type="entry name" value="AB_hydrolase_fold"/>
</dbReference>
<keyword evidence="3" id="KW-0378">Hydrolase</keyword>
<dbReference type="Gene3D" id="3.40.50.1820">
    <property type="entry name" value="alpha/beta hydrolase"/>
    <property type="match status" value="1"/>
</dbReference>
<evidence type="ECO:0000313" key="9">
    <source>
        <dbReference type="EMBL" id="SOD88843.1"/>
    </source>
</evidence>
<dbReference type="AlphaFoldDB" id="A0A286G020"/>
<keyword evidence="4" id="KW-0720">Serine protease</keyword>
<dbReference type="PANTHER" id="PTHR11757:SF19">
    <property type="entry name" value="PROLYL ENDOPEPTIDASE-LIKE"/>
    <property type="match status" value="1"/>
</dbReference>
<dbReference type="Pfam" id="PF02897">
    <property type="entry name" value="Peptidase_S9_N"/>
    <property type="match status" value="1"/>
</dbReference>
<organism evidence="9 10">
    <name type="scientific">Spirosoma fluviale</name>
    <dbReference type="NCBI Taxonomy" id="1597977"/>
    <lineage>
        <taxon>Bacteria</taxon>
        <taxon>Pseudomonadati</taxon>
        <taxon>Bacteroidota</taxon>
        <taxon>Cytophagia</taxon>
        <taxon>Cytophagales</taxon>
        <taxon>Cytophagaceae</taxon>
        <taxon>Spirosoma</taxon>
    </lineage>
</organism>
<feature type="domain" description="Peptidase S9A N-terminal" evidence="8">
    <location>
        <begin position="37"/>
        <end position="442"/>
    </location>
</feature>
<dbReference type="EMBL" id="OCNH01000002">
    <property type="protein sequence ID" value="SOD88843.1"/>
    <property type="molecule type" value="Genomic_DNA"/>
</dbReference>
<dbReference type="FunFam" id="3.40.50.1820:FF:000005">
    <property type="entry name" value="Prolyl endopeptidase"/>
    <property type="match status" value="1"/>
</dbReference>
<dbReference type="InterPro" id="IPR051543">
    <property type="entry name" value="Serine_Peptidase_S9A"/>
</dbReference>
<comment type="similarity">
    <text evidence="1">Belongs to the peptidase S9A family.</text>
</comment>
<dbReference type="SUPFAM" id="SSF53474">
    <property type="entry name" value="alpha/beta-Hydrolases"/>
    <property type="match status" value="1"/>
</dbReference>
<dbReference type="Pfam" id="PF00326">
    <property type="entry name" value="Peptidase_S9"/>
    <property type="match status" value="1"/>
</dbReference>
<dbReference type="SUPFAM" id="SSF50993">
    <property type="entry name" value="Peptidase/esterase 'gauge' domain"/>
    <property type="match status" value="1"/>
</dbReference>
<sequence length="719" mass="82067">MKRTCQLFIFSFTLYSMTQAQPITPPKAAIKPKELITNGHKRIDKYYYLNERENPEVIKYLTEENAYVDQVLAPVKDLQTKLFEEMKGRIKQQDESVPYKEGNYYYYTRYITGGEYPIYCRKKGSLQGAEEIMFDGNTMAKGHNYYQLGGFEVSDNDELAIFAEDTVSRRLYTLRVKNLKTGKLYTEAIPNTEGGSFAWATDNKTLFYIKKDPQTLLGYQVYRHALGADPKTDVLVYEEKDNQFYMGLGRSKSKKYITIGSDHNGVATEYRLLEASKPLGEFVTFLPRQKGHEYDIVHYKDKFYVRTNWKAENFRLMEVPDNYPTSDSSPKTKVGVSMTDRAAWKEVIPHRSDVYLENMDIFANHLVLGERKAGLTNIRVINQITKADEYLDFGEPAYVAGIGYNPDFNTNVLRYGYSSLTTPGSTFDYNMDTKAKTLMKQQEVLGGFDKNDYVSERFFATARDGVKVPVSLVYRKGTKKDGSAPLLQYSYGSYGYSTDPGFSSTRLSLLDRGFIFAIAHIRGGQEMGRHWYEDGKMLKKKNTFNDFVDVSEHLVKNKYTSPDKLFAMGGSAGGLLMGAVINQAPQLYRGVVAAVPFVDVVTTMLDESIPLTTGEFEEWGNPKNKEYYDYMLSYSPYDNVEKKAYPNLLVTTGLHDSQVQYWEPAKWVAKLREMKTDKNQLLLHTNMEAGHGGASGRFQALKEIALEYAFMLNLVGERQ</sequence>
<evidence type="ECO:0000256" key="1">
    <source>
        <dbReference type="ARBA" id="ARBA00005228"/>
    </source>
</evidence>
<proteinExistence type="inferred from homology"/>
<comment type="function">
    <text evidence="5">Cleaves peptide bonds on the C-terminal side of prolyl residues within peptides that are up to approximately 30 amino acids long. Has an absolute requirement for an X-Pro bond in the trans configuration immediately preceding the Pro-Y scissible bond.</text>
</comment>
<keyword evidence="10" id="KW-1185">Reference proteome</keyword>
<dbReference type="RefSeq" id="WP_097126471.1">
    <property type="nucleotide sequence ID" value="NZ_OCNH01000002.1"/>
</dbReference>
<evidence type="ECO:0000256" key="5">
    <source>
        <dbReference type="ARBA" id="ARBA00060121"/>
    </source>
</evidence>
<feature type="domain" description="Peptidase S9 prolyl oligopeptidase catalytic" evidence="7">
    <location>
        <begin position="502"/>
        <end position="716"/>
    </location>
</feature>
<evidence type="ECO:0000256" key="3">
    <source>
        <dbReference type="ARBA" id="ARBA00022801"/>
    </source>
</evidence>
<dbReference type="Proteomes" id="UP000219452">
    <property type="component" value="Unassembled WGS sequence"/>
</dbReference>
<protein>
    <recommendedName>
        <fullName evidence="6">Proline-specific endopeptidase</fullName>
    </recommendedName>
</protein>
<reference evidence="10" key="1">
    <citation type="submission" date="2017-09" db="EMBL/GenBank/DDBJ databases">
        <authorList>
            <person name="Varghese N."/>
            <person name="Submissions S."/>
        </authorList>
    </citation>
    <scope>NUCLEOTIDE SEQUENCE [LARGE SCALE GENOMIC DNA]</scope>
    <source>
        <strain evidence="10">DSM 29961</strain>
    </source>
</reference>
<accession>A0A286G020</accession>
<keyword evidence="2" id="KW-0645">Protease</keyword>
<evidence type="ECO:0000256" key="6">
    <source>
        <dbReference type="ARBA" id="ARBA00081187"/>
    </source>
</evidence>
<dbReference type="InterPro" id="IPR001375">
    <property type="entry name" value="Peptidase_S9_cat"/>
</dbReference>
<dbReference type="PRINTS" id="PR00862">
    <property type="entry name" value="PROLIGOPTASE"/>
</dbReference>
<dbReference type="InterPro" id="IPR002470">
    <property type="entry name" value="Peptidase_S9A"/>
</dbReference>
<dbReference type="InterPro" id="IPR023302">
    <property type="entry name" value="Pept_S9A_N"/>
</dbReference>
<evidence type="ECO:0000313" key="10">
    <source>
        <dbReference type="Proteomes" id="UP000219452"/>
    </source>
</evidence>
<dbReference type="Gene3D" id="2.130.10.120">
    <property type="entry name" value="Prolyl oligopeptidase, N-terminal domain"/>
    <property type="match status" value="1"/>
</dbReference>
<dbReference type="GO" id="GO:0006508">
    <property type="term" value="P:proteolysis"/>
    <property type="evidence" value="ECO:0007669"/>
    <property type="project" value="UniProtKB-KW"/>
</dbReference>
<dbReference type="PANTHER" id="PTHR11757">
    <property type="entry name" value="PROTEASE FAMILY S9A OLIGOPEPTIDASE"/>
    <property type="match status" value="1"/>
</dbReference>
<dbReference type="OrthoDB" id="9801421at2"/>
<evidence type="ECO:0000256" key="4">
    <source>
        <dbReference type="ARBA" id="ARBA00022825"/>
    </source>
</evidence>